<dbReference type="InterPro" id="IPR001680">
    <property type="entry name" value="WD40_rpt"/>
</dbReference>
<dbReference type="AlphaFoldDB" id="A0A7S3E2F1"/>
<dbReference type="InterPro" id="IPR019775">
    <property type="entry name" value="WD40_repeat_CS"/>
</dbReference>
<dbReference type="PRINTS" id="PR00320">
    <property type="entry name" value="GPROTEINBRPT"/>
</dbReference>
<feature type="region of interest" description="Disordered" evidence="6">
    <location>
        <begin position="77"/>
        <end position="140"/>
    </location>
</feature>
<feature type="repeat" description="WD" evidence="5">
    <location>
        <begin position="286"/>
        <end position="320"/>
    </location>
</feature>
<dbReference type="InterPro" id="IPR039241">
    <property type="entry name" value="Rrp9-like"/>
</dbReference>
<keyword evidence="2 5" id="KW-0853">WD repeat</keyword>
<dbReference type="InterPro" id="IPR036047">
    <property type="entry name" value="F-box-like_dom_sf"/>
</dbReference>
<dbReference type="InterPro" id="IPR001810">
    <property type="entry name" value="F-box_dom"/>
</dbReference>
<protein>
    <recommendedName>
        <fullName evidence="7">F-box domain-containing protein</fullName>
    </recommendedName>
</protein>
<feature type="region of interest" description="Disordered" evidence="6">
    <location>
        <begin position="1"/>
        <end position="21"/>
    </location>
</feature>
<comment type="subcellular location">
    <subcellularLocation>
        <location evidence="1">Nucleus</location>
    </subcellularLocation>
</comment>
<evidence type="ECO:0000256" key="2">
    <source>
        <dbReference type="ARBA" id="ARBA00022574"/>
    </source>
</evidence>
<evidence type="ECO:0000313" key="8">
    <source>
        <dbReference type="EMBL" id="CAE0019939.1"/>
    </source>
</evidence>
<dbReference type="PANTHER" id="PTHR19865:SF0">
    <property type="entry name" value="U3 SMALL NUCLEOLAR RNA-INTERACTING PROTEIN 2"/>
    <property type="match status" value="1"/>
</dbReference>
<dbReference type="InterPro" id="IPR015943">
    <property type="entry name" value="WD40/YVTN_repeat-like_dom_sf"/>
</dbReference>
<dbReference type="Pfam" id="PF12937">
    <property type="entry name" value="F-box-like"/>
    <property type="match status" value="1"/>
</dbReference>
<evidence type="ECO:0000256" key="5">
    <source>
        <dbReference type="PROSITE-ProRule" id="PRU00221"/>
    </source>
</evidence>
<gene>
    <name evidence="8" type="ORF">CLAU1311_LOCUS4790</name>
</gene>
<accession>A0A7S3E2F1</accession>
<keyword evidence="4" id="KW-0539">Nucleus</keyword>
<dbReference type="Pfam" id="PF00400">
    <property type="entry name" value="WD40"/>
    <property type="match status" value="2"/>
</dbReference>
<proteinExistence type="predicted"/>
<dbReference type="SUPFAM" id="SSF50978">
    <property type="entry name" value="WD40 repeat-like"/>
    <property type="match status" value="1"/>
</dbReference>
<dbReference type="Gene3D" id="1.20.1280.50">
    <property type="match status" value="1"/>
</dbReference>
<dbReference type="GO" id="GO:0034511">
    <property type="term" value="F:U3 snoRNA binding"/>
    <property type="evidence" value="ECO:0007669"/>
    <property type="project" value="InterPro"/>
</dbReference>
<dbReference type="PANTHER" id="PTHR19865">
    <property type="entry name" value="U3 SMALL NUCLEOLAR RNA INTERACTING PROTEIN 2"/>
    <property type="match status" value="1"/>
</dbReference>
<dbReference type="PROSITE" id="PS00678">
    <property type="entry name" value="WD_REPEATS_1"/>
    <property type="match status" value="2"/>
</dbReference>
<dbReference type="PROSITE" id="PS50082">
    <property type="entry name" value="WD_REPEATS_2"/>
    <property type="match status" value="2"/>
</dbReference>
<evidence type="ECO:0000256" key="6">
    <source>
        <dbReference type="SAM" id="MobiDB-lite"/>
    </source>
</evidence>
<dbReference type="SMART" id="SM00320">
    <property type="entry name" value="WD40"/>
    <property type="match status" value="5"/>
</dbReference>
<dbReference type="EMBL" id="HBHU01007386">
    <property type="protein sequence ID" value="CAE0019939.1"/>
    <property type="molecule type" value="Transcribed_RNA"/>
</dbReference>
<dbReference type="PROSITE" id="PS50294">
    <property type="entry name" value="WD_REPEATS_REGION"/>
    <property type="match status" value="2"/>
</dbReference>
<dbReference type="SUPFAM" id="SSF81383">
    <property type="entry name" value="F-box domain"/>
    <property type="match status" value="1"/>
</dbReference>
<evidence type="ECO:0000256" key="3">
    <source>
        <dbReference type="ARBA" id="ARBA00022737"/>
    </source>
</evidence>
<feature type="repeat" description="WD" evidence="5">
    <location>
        <begin position="330"/>
        <end position="371"/>
    </location>
</feature>
<evidence type="ECO:0000256" key="4">
    <source>
        <dbReference type="ARBA" id="ARBA00023242"/>
    </source>
</evidence>
<dbReference type="InterPro" id="IPR020472">
    <property type="entry name" value="WD40_PAC1"/>
</dbReference>
<feature type="compositionally biased region" description="Low complexity" evidence="6">
    <location>
        <begin position="99"/>
        <end position="140"/>
    </location>
</feature>
<feature type="domain" description="F-box" evidence="7">
    <location>
        <begin position="21"/>
        <end position="66"/>
    </location>
</feature>
<dbReference type="Gene3D" id="2.130.10.10">
    <property type="entry name" value="YVTN repeat-like/Quinoprotein amine dehydrogenase"/>
    <property type="match status" value="2"/>
</dbReference>
<evidence type="ECO:0000259" key="7">
    <source>
        <dbReference type="Pfam" id="PF12937"/>
    </source>
</evidence>
<dbReference type="InterPro" id="IPR036322">
    <property type="entry name" value="WD40_repeat_dom_sf"/>
</dbReference>
<reference evidence="8" key="1">
    <citation type="submission" date="2021-01" db="EMBL/GenBank/DDBJ databases">
        <authorList>
            <person name="Corre E."/>
            <person name="Pelletier E."/>
            <person name="Niang G."/>
            <person name="Scheremetjew M."/>
            <person name="Finn R."/>
            <person name="Kale V."/>
            <person name="Holt S."/>
            <person name="Cochrane G."/>
            <person name="Meng A."/>
            <person name="Brown T."/>
            <person name="Cohen L."/>
        </authorList>
    </citation>
    <scope>NUCLEOTIDE SEQUENCE</scope>
    <source>
        <strain evidence="8">RCC856</strain>
    </source>
</reference>
<organism evidence="8">
    <name type="scientific">Chloropicon laureae</name>
    <dbReference type="NCBI Taxonomy" id="464258"/>
    <lineage>
        <taxon>Eukaryota</taxon>
        <taxon>Viridiplantae</taxon>
        <taxon>Chlorophyta</taxon>
        <taxon>Chloropicophyceae</taxon>
        <taxon>Chloropicales</taxon>
        <taxon>Chloropicaceae</taxon>
        <taxon>Chloropicon</taxon>
    </lineage>
</organism>
<sequence length="546" mass="59308">MVLDSLQCDDGGSSSPRSSVDLPVDSWRKVASYLADDAASVARAACVCRTAREAAASDEALWRQLLEKDYRPTKTRDFPKNCARCGNQDHDETADADGPPRSRSRSGSGSPPQKKGSAGSRSPPSGRSSPQSAEADARAAPSARECYQSWASCRPGRESVFRNVHCLRNNENAVLYGSRVNALVLDPPGAAAGGRVRHCWSCGGDGVVQKWDMEREETVLSIRGVHQINQSESNFKQVNNMGVECADACGPSCLVTGGCDKGISMWDSRASDRRANGPHMEVWHRSAAHYDEVLSVACSKTLPLVVSGGADDCVRVWDTRWMDQPLLELDTLHGGSVFAIAIDDAAKRCYTGSSDKTLSLWDLESGHWLSQAHGHAGDIYDIVLGTERILTASDDGTVREWALDGNREWFQELVCSQVLGADAQMDSMSEDSCELDFKRVPTDVAGFRGVTPLSCLSLLGAEEKHFLAGTWSGDVVMGHLDPDGRDTQTFSKAIMKNVDLEEKDDGYYRSHSPVTAIAATTECVITGFNYGAVRFSRMMKAESEMD</sequence>
<dbReference type="GO" id="GO:0032040">
    <property type="term" value="C:small-subunit processome"/>
    <property type="evidence" value="ECO:0007669"/>
    <property type="project" value="TreeGrafter"/>
</dbReference>
<name>A0A7S3E2F1_9CHLO</name>
<evidence type="ECO:0000256" key="1">
    <source>
        <dbReference type="ARBA" id="ARBA00004123"/>
    </source>
</evidence>
<keyword evidence="3" id="KW-0677">Repeat</keyword>